<reference evidence="2" key="2">
    <citation type="submission" date="2021-03" db="EMBL/GenBank/DDBJ databases">
        <authorList>
            <person name="Jaffe A."/>
        </authorList>
    </citation>
    <scope>NUCLEOTIDE SEQUENCE</scope>
    <source>
        <strain evidence="2">RIFCSPLOWO2_01_FULL_58_19</strain>
    </source>
</reference>
<evidence type="ECO:0008006" key="4">
    <source>
        <dbReference type="Google" id="ProtNLM"/>
    </source>
</evidence>
<proteinExistence type="predicted"/>
<evidence type="ECO:0000313" key="3">
    <source>
        <dbReference type="Proteomes" id="UP000564964"/>
    </source>
</evidence>
<comment type="caution">
    <text evidence="1">The sequence shown here is derived from an EMBL/GenBank/DDBJ whole genome shotgun (WGS) entry which is preliminary data.</text>
</comment>
<evidence type="ECO:0000313" key="2">
    <source>
        <dbReference type="EMBL" id="MBS3063509.1"/>
    </source>
</evidence>
<dbReference type="EMBL" id="JAGVWE010000005">
    <property type="protein sequence ID" value="MBS3063509.1"/>
    <property type="molecule type" value="Genomic_DNA"/>
</dbReference>
<reference evidence="2" key="3">
    <citation type="submission" date="2021-05" db="EMBL/GenBank/DDBJ databases">
        <title>Protein family content uncovers lineage relationships and bacterial pathway maintenance mechanisms in DPANN archaea.</title>
        <authorList>
            <person name="Castelle C.J."/>
            <person name="Meheust R."/>
            <person name="Jaffe A.L."/>
            <person name="Seitz K."/>
            <person name="Gong X."/>
            <person name="Baker B.J."/>
            <person name="Banfield J.F."/>
        </authorList>
    </citation>
    <scope>NUCLEOTIDE SEQUENCE</scope>
    <source>
        <strain evidence="2">RIFCSPLOWO2_01_FULL_58_19</strain>
    </source>
</reference>
<dbReference type="Pfam" id="PF13528">
    <property type="entry name" value="Glyco_trans_1_3"/>
    <property type="match status" value="1"/>
</dbReference>
<protein>
    <recommendedName>
        <fullName evidence="4">Glycosyl transferase family 28 C-terminal domain-containing protein</fullName>
    </recommendedName>
</protein>
<dbReference type="SUPFAM" id="SSF53756">
    <property type="entry name" value="UDP-Glycosyltransferase/glycogen phosphorylase"/>
    <property type="match status" value="1"/>
</dbReference>
<dbReference type="Proteomes" id="UP000564964">
    <property type="component" value="Unassembled WGS sequence"/>
</dbReference>
<gene>
    <name evidence="1" type="ORF">HA252_03435</name>
    <name evidence="2" type="ORF">J4203_06635</name>
</gene>
<accession>A0A7J4JF77</accession>
<dbReference type="Gene3D" id="3.40.50.2000">
    <property type="entry name" value="Glycogen Phosphorylase B"/>
    <property type="match status" value="1"/>
</dbReference>
<organism evidence="1 3">
    <name type="scientific">Candidatus Iainarchaeum sp</name>
    <dbReference type="NCBI Taxonomy" id="3101447"/>
    <lineage>
        <taxon>Archaea</taxon>
        <taxon>Candidatus Iainarchaeota</taxon>
        <taxon>Candidatus Iainarchaeia</taxon>
        <taxon>Candidatus Iainarchaeales</taxon>
        <taxon>Candidatus Iainarchaeaceae</taxon>
        <taxon>Candidatus Iainarchaeum</taxon>
    </lineage>
</organism>
<dbReference type="AlphaFoldDB" id="A0A7J4JF77"/>
<name>A0A7J4JF77_9ARCH</name>
<reference evidence="1" key="1">
    <citation type="journal article" date="2020" name="bioRxiv">
        <title>A rank-normalized archaeal taxonomy based on genome phylogeny resolves widespread incomplete and uneven classifications.</title>
        <authorList>
            <person name="Rinke C."/>
            <person name="Chuvochina M."/>
            <person name="Mussig A.J."/>
            <person name="Chaumeil P.-A."/>
            <person name="Waite D.W."/>
            <person name="Whitman W.B."/>
            <person name="Parks D.H."/>
            <person name="Hugenholtz P."/>
        </authorList>
    </citation>
    <scope>NUCLEOTIDE SEQUENCE</scope>
    <source>
        <strain evidence="1">UBA10219</strain>
    </source>
</reference>
<dbReference type="Proteomes" id="UP000678237">
    <property type="component" value="Unassembled WGS sequence"/>
</dbReference>
<evidence type="ECO:0000313" key="1">
    <source>
        <dbReference type="EMBL" id="HIH16431.1"/>
    </source>
</evidence>
<dbReference type="EMBL" id="DUGH01000083">
    <property type="protein sequence ID" value="HIH16431.1"/>
    <property type="molecule type" value="Genomic_DNA"/>
</dbReference>
<sequence length="399" mass="46034">MARILFTVCGLGLGHATRSSVLIRSLFKRHQVFIASYGSGYEYLGREFREEMARNGAKLHWFELVFKGSQYLKARTFFQSLPLLPRVAATNFQKMVQLVRDFKPDLIISDFDVNGLYVGHLFRIPVITISNMHLMNYVKPHLKFNQMVEYYLTEKPVLNAFIASKYFIIPSLIKPEPREKNVHFFHPIVRESLLAAVPPVEGKHVLVYGSDEQIDPVLKLLPLFPDKKFIVYGKNVARKDRNLQFKVFSEKGFAKDLLSAQAVLCHGGTSILYEIVVFKKPVYVFTKPDFFERYFNGLLAQNLGFGELYEHASRENLSLFFRNLDFYRQALDAANIQPDNKAILKKINEIIEAEEKRRKPAFDLPETLADIKRRLVANYAVLARSRHLSQLKTLLGHSK</sequence>